<dbReference type="PANTHER" id="PTHR23407">
    <property type="entry name" value="ATPASE INHIBITOR/5-FORMYLTETRAHYDROFOLATE CYCLO-LIGASE"/>
    <property type="match status" value="1"/>
</dbReference>
<dbReference type="Gene3D" id="3.40.50.10420">
    <property type="entry name" value="NagB/RpiA/CoA transferase-like"/>
    <property type="match status" value="1"/>
</dbReference>
<keyword evidence="3 4" id="KW-0067">ATP-binding</keyword>
<protein>
    <recommendedName>
        <fullName evidence="5">5-formyltetrahydrofolate cyclo-ligase</fullName>
        <ecNumber evidence="5">6.3.3.2</ecNumber>
    </recommendedName>
</protein>
<comment type="catalytic activity">
    <reaction evidence="5">
        <text>(6S)-5-formyl-5,6,7,8-tetrahydrofolate + ATP = (6R)-5,10-methenyltetrahydrofolate + ADP + phosphate</text>
        <dbReference type="Rhea" id="RHEA:10488"/>
        <dbReference type="ChEBI" id="CHEBI:30616"/>
        <dbReference type="ChEBI" id="CHEBI:43474"/>
        <dbReference type="ChEBI" id="CHEBI:57455"/>
        <dbReference type="ChEBI" id="CHEBI:57457"/>
        <dbReference type="ChEBI" id="CHEBI:456216"/>
        <dbReference type="EC" id="6.3.3.2"/>
    </reaction>
</comment>
<gene>
    <name evidence="6" type="primary">yqgN</name>
    <name evidence="6" type="ORF">ERS852406_02447</name>
    <name evidence="7" type="ORF">ERS852498_02983</name>
</gene>
<dbReference type="GO" id="GO:0046872">
    <property type="term" value="F:metal ion binding"/>
    <property type="evidence" value="ECO:0007669"/>
    <property type="project" value="UniProtKB-KW"/>
</dbReference>
<dbReference type="InterPro" id="IPR002698">
    <property type="entry name" value="FTHF_cligase"/>
</dbReference>
<evidence type="ECO:0000256" key="1">
    <source>
        <dbReference type="ARBA" id="ARBA00010638"/>
    </source>
</evidence>
<dbReference type="PANTHER" id="PTHR23407:SF1">
    <property type="entry name" value="5-FORMYLTETRAHYDROFOLATE CYCLO-LIGASE"/>
    <property type="match status" value="1"/>
</dbReference>
<evidence type="ECO:0000313" key="6">
    <source>
        <dbReference type="EMBL" id="CUO63403.1"/>
    </source>
</evidence>
<dbReference type="GO" id="GO:0030272">
    <property type="term" value="F:5-formyltetrahydrofolate cyclo-ligase activity"/>
    <property type="evidence" value="ECO:0007669"/>
    <property type="project" value="UniProtKB-EC"/>
</dbReference>
<feature type="binding site" evidence="4">
    <location>
        <position position="55"/>
    </location>
    <ligand>
        <name>substrate</name>
    </ligand>
</feature>
<dbReference type="GO" id="GO:0035999">
    <property type="term" value="P:tetrahydrofolate interconversion"/>
    <property type="evidence" value="ECO:0007669"/>
    <property type="project" value="TreeGrafter"/>
</dbReference>
<dbReference type="EMBL" id="CZAL01000019">
    <property type="protein sequence ID" value="CUP85601.1"/>
    <property type="molecule type" value="Genomic_DNA"/>
</dbReference>
<dbReference type="RefSeq" id="WP_055228183.1">
    <property type="nucleotide sequence ID" value="NZ_CABJFB010000001.1"/>
</dbReference>
<dbReference type="GO" id="GO:0005524">
    <property type="term" value="F:ATP binding"/>
    <property type="evidence" value="ECO:0007669"/>
    <property type="project" value="UniProtKB-KW"/>
</dbReference>
<keyword evidence="2 4" id="KW-0547">Nucleotide-binding</keyword>
<dbReference type="SUPFAM" id="SSF100950">
    <property type="entry name" value="NagB/RpiA/CoA transferase-like"/>
    <property type="match status" value="1"/>
</dbReference>
<name>A0A174GM03_9FIRM</name>
<dbReference type="EC" id="6.3.3.2" evidence="5"/>
<reference evidence="8 9" key="1">
    <citation type="submission" date="2015-09" db="EMBL/GenBank/DDBJ databases">
        <authorList>
            <consortium name="Pathogen Informatics"/>
        </authorList>
    </citation>
    <scope>NUCLEOTIDE SEQUENCE [LARGE SCALE GENOMIC DNA]</scope>
    <source>
        <strain evidence="6 8">2789STDY5608849</strain>
        <strain evidence="7 9">2789STDY5834885</strain>
    </source>
</reference>
<evidence type="ECO:0000256" key="4">
    <source>
        <dbReference type="PIRSR" id="PIRSR006806-1"/>
    </source>
</evidence>
<dbReference type="AlphaFoldDB" id="A0A174GM03"/>
<keyword evidence="5" id="KW-0460">Magnesium</keyword>
<sequence>MEAKGNIRKEVFARRRAATQEEIQEKSRMIYEKITALPEFLDADCFFAYMDFKKEVMTRDLIEKALQMGKTVAVPRVEGDDMVYYEIKDFSTLKSGYFGIMEPDGGKVCTREEGFLLVPGVAFDPARHRVGYGKGFYDRFLAAHPGFTTVAAAFEFQLFDAVPFEETDVLPQMLVTEQKIYR</sequence>
<dbReference type="EMBL" id="CYYV01000011">
    <property type="protein sequence ID" value="CUO63403.1"/>
    <property type="molecule type" value="Genomic_DNA"/>
</dbReference>
<dbReference type="PIRSF" id="PIRSF006806">
    <property type="entry name" value="FTHF_cligase"/>
    <property type="match status" value="1"/>
</dbReference>
<evidence type="ECO:0000313" key="9">
    <source>
        <dbReference type="Proteomes" id="UP000095709"/>
    </source>
</evidence>
<dbReference type="InterPro" id="IPR024185">
    <property type="entry name" value="FTHF_cligase-like_sf"/>
</dbReference>
<comment type="cofactor">
    <cofactor evidence="5">
        <name>Mg(2+)</name>
        <dbReference type="ChEBI" id="CHEBI:18420"/>
    </cofactor>
</comment>
<feature type="binding site" evidence="4">
    <location>
        <position position="50"/>
    </location>
    <ligand>
        <name>substrate</name>
    </ligand>
</feature>
<evidence type="ECO:0000256" key="3">
    <source>
        <dbReference type="ARBA" id="ARBA00022840"/>
    </source>
</evidence>
<dbReference type="Proteomes" id="UP000095709">
    <property type="component" value="Unassembled WGS sequence"/>
</dbReference>
<feature type="binding site" evidence="4">
    <location>
        <begin position="129"/>
        <end position="137"/>
    </location>
    <ligand>
        <name>ATP</name>
        <dbReference type="ChEBI" id="CHEBI:30616"/>
    </ligand>
</feature>
<dbReference type="Proteomes" id="UP000095706">
    <property type="component" value="Unassembled WGS sequence"/>
</dbReference>
<organism evidence="6 8">
    <name type="scientific">Fusicatenibacter saccharivorans</name>
    <dbReference type="NCBI Taxonomy" id="1150298"/>
    <lineage>
        <taxon>Bacteria</taxon>
        <taxon>Bacillati</taxon>
        <taxon>Bacillota</taxon>
        <taxon>Clostridia</taxon>
        <taxon>Lachnospirales</taxon>
        <taxon>Lachnospiraceae</taxon>
        <taxon>Fusicatenibacter</taxon>
    </lineage>
</organism>
<evidence type="ECO:0000313" key="8">
    <source>
        <dbReference type="Proteomes" id="UP000095706"/>
    </source>
</evidence>
<keyword evidence="5" id="KW-0479">Metal-binding</keyword>
<accession>A0A174GM03</accession>
<feature type="binding site" evidence="4">
    <location>
        <begin position="4"/>
        <end position="8"/>
    </location>
    <ligand>
        <name>ATP</name>
        <dbReference type="ChEBI" id="CHEBI:30616"/>
    </ligand>
</feature>
<dbReference type="GO" id="GO:0009396">
    <property type="term" value="P:folic acid-containing compound biosynthetic process"/>
    <property type="evidence" value="ECO:0007669"/>
    <property type="project" value="TreeGrafter"/>
</dbReference>
<comment type="similarity">
    <text evidence="1 5">Belongs to the 5-formyltetrahydrofolate cyclo-ligase family.</text>
</comment>
<evidence type="ECO:0000313" key="7">
    <source>
        <dbReference type="EMBL" id="CUP85601.1"/>
    </source>
</evidence>
<dbReference type="NCBIfam" id="TIGR02727">
    <property type="entry name" value="MTHFS_bact"/>
    <property type="match status" value="1"/>
</dbReference>
<dbReference type="InterPro" id="IPR037171">
    <property type="entry name" value="NagB/RpiA_transferase-like"/>
</dbReference>
<proteinExistence type="inferred from homology"/>
<dbReference type="Pfam" id="PF01812">
    <property type="entry name" value="5-FTHF_cyc-lig"/>
    <property type="match status" value="1"/>
</dbReference>
<keyword evidence="6" id="KW-0436">Ligase</keyword>
<evidence type="ECO:0000256" key="2">
    <source>
        <dbReference type="ARBA" id="ARBA00022741"/>
    </source>
</evidence>
<evidence type="ECO:0000256" key="5">
    <source>
        <dbReference type="RuleBase" id="RU361279"/>
    </source>
</evidence>